<keyword evidence="1" id="KW-1133">Transmembrane helix</keyword>
<reference evidence="3 4" key="1">
    <citation type="submission" date="2018-01" db="EMBL/GenBank/DDBJ databases">
        <title>Genomic Encyclopedia of Archaeal and Bacterial Type Strains, Phase II (KMG-II): from individual species to whole genera.</title>
        <authorList>
            <person name="Goeker M."/>
        </authorList>
    </citation>
    <scope>NUCLEOTIDE SEQUENCE [LARGE SCALE GENOMIC DNA]</scope>
    <source>
        <strain evidence="3 4">DSM 17023</strain>
    </source>
</reference>
<dbReference type="EMBL" id="PPCN01000001">
    <property type="protein sequence ID" value="POF34801.1"/>
    <property type="molecule type" value="Genomic_DNA"/>
</dbReference>
<feature type="domain" description="VWFA" evidence="2">
    <location>
        <begin position="94"/>
        <end position="195"/>
    </location>
</feature>
<organism evidence="3 4">
    <name type="scientific">Roseibium marinum</name>
    <dbReference type="NCBI Taxonomy" id="281252"/>
    <lineage>
        <taxon>Bacteria</taxon>
        <taxon>Pseudomonadati</taxon>
        <taxon>Pseudomonadota</taxon>
        <taxon>Alphaproteobacteria</taxon>
        <taxon>Hyphomicrobiales</taxon>
        <taxon>Stappiaceae</taxon>
        <taxon>Roseibium</taxon>
    </lineage>
</organism>
<gene>
    <name evidence="3" type="ORF">CLV41_1011261</name>
</gene>
<proteinExistence type="predicted"/>
<keyword evidence="1" id="KW-0472">Membrane</keyword>
<evidence type="ECO:0000313" key="3">
    <source>
        <dbReference type="EMBL" id="POF34801.1"/>
    </source>
</evidence>
<dbReference type="RefSeq" id="WP_103221318.1">
    <property type="nucleotide sequence ID" value="NZ_PPCN01000001.1"/>
</dbReference>
<name>A0A2S3V4B2_9HYPH</name>
<dbReference type="AlphaFoldDB" id="A0A2S3V4B2"/>
<dbReference type="Gene3D" id="3.40.50.410">
    <property type="entry name" value="von Willebrand factor, type A domain"/>
    <property type="match status" value="1"/>
</dbReference>
<keyword evidence="4" id="KW-1185">Reference proteome</keyword>
<evidence type="ECO:0000313" key="4">
    <source>
        <dbReference type="Proteomes" id="UP000236959"/>
    </source>
</evidence>
<accession>A0A2S3V4B2</accession>
<sequence length="300" mass="30389">MSELTLLRPWWLAALPLLIVLALWTWRRGADAGGWRQVMPAPMLRAMRALGHLRGETGRAGLSCLAAAALLALGLAGPAVPRTDAPVLAGNGAVLIAIDMSPSVATSPALADAQAAAAQILRAANGRAVGLILYSGEAYDVAAPTADPATLETQIAVLGPDTMPGQGSRPAAALALARQMLSDVADADLVLISDGGGFGAEAAAEAERLTGGGARLSLLTLSGAAGPPPASALEWDVFQSLTAVSVAAPARAPDPVLGRISSAASLSRDSALTALRFHDLGPLFAVLALFPVLALFRRPA</sequence>
<dbReference type="SUPFAM" id="SSF53300">
    <property type="entry name" value="vWA-like"/>
    <property type="match status" value="1"/>
</dbReference>
<dbReference type="OrthoDB" id="8456929at2"/>
<dbReference type="Proteomes" id="UP000236959">
    <property type="component" value="Unassembled WGS sequence"/>
</dbReference>
<dbReference type="InterPro" id="IPR002035">
    <property type="entry name" value="VWF_A"/>
</dbReference>
<dbReference type="Pfam" id="PF13519">
    <property type="entry name" value="VWA_2"/>
    <property type="match status" value="1"/>
</dbReference>
<comment type="caution">
    <text evidence="3">The sequence shown here is derived from an EMBL/GenBank/DDBJ whole genome shotgun (WGS) entry which is preliminary data.</text>
</comment>
<feature type="transmembrane region" description="Helical" evidence="1">
    <location>
        <begin position="6"/>
        <end position="26"/>
    </location>
</feature>
<evidence type="ECO:0000256" key="1">
    <source>
        <dbReference type="SAM" id="Phobius"/>
    </source>
</evidence>
<evidence type="ECO:0000259" key="2">
    <source>
        <dbReference type="Pfam" id="PF13519"/>
    </source>
</evidence>
<keyword evidence="1" id="KW-0812">Transmembrane</keyword>
<dbReference type="InterPro" id="IPR036465">
    <property type="entry name" value="vWFA_dom_sf"/>
</dbReference>
<protein>
    <submittedName>
        <fullName evidence="3">Ca-activated chloride channel family protein</fullName>
    </submittedName>
</protein>